<dbReference type="PANTHER" id="PTHR33607">
    <property type="entry name" value="ENDONUCLEASE-1"/>
    <property type="match status" value="1"/>
</dbReference>
<dbReference type="InterPro" id="IPR044925">
    <property type="entry name" value="His-Me_finger_sf"/>
</dbReference>
<organism evidence="3 4">
    <name type="scientific">Nepenthes gracilis</name>
    <name type="common">Slender pitcher plant</name>
    <dbReference type="NCBI Taxonomy" id="150966"/>
    <lineage>
        <taxon>Eukaryota</taxon>
        <taxon>Viridiplantae</taxon>
        <taxon>Streptophyta</taxon>
        <taxon>Embryophyta</taxon>
        <taxon>Tracheophyta</taxon>
        <taxon>Spermatophyta</taxon>
        <taxon>Magnoliopsida</taxon>
        <taxon>eudicotyledons</taxon>
        <taxon>Gunneridae</taxon>
        <taxon>Pentapetalae</taxon>
        <taxon>Caryophyllales</taxon>
        <taxon>Nepenthaceae</taxon>
        <taxon>Nepenthes</taxon>
    </lineage>
</organism>
<dbReference type="GO" id="GO:0004518">
    <property type="term" value="F:nuclease activity"/>
    <property type="evidence" value="ECO:0007669"/>
    <property type="project" value="UniProtKB-KW"/>
</dbReference>
<evidence type="ECO:0000313" key="3">
    <source>
        <dbReference type="EMBL" id="GMH03157.1"/>
    </source>
</evidence>
<gene>
    <name evidence="3" type="ORF">Nepgr_004996</name>
</gene>
<keyword evidence="2" id="KW-0378">Hydrolase</keyword>
<evidence type="ECO:0000313" key="4">
    <source>
        <dbReference type="Proteomes" id="UP001279734"/>
    </source>
</evidence>
<name>A0AAD3S2D6_NEPGR</name>
<dbReference type="Pfam" id="PF04231">
    <property type="entry name" value="Endonuclease_1"/>
    <property type="match status" value="1"/>
</dbReference>
<sequence length="337" mass="38702">MQCSSLSAVFICPNRTTKNFLTRKRHQSNSFISSPFRSLNLRIRYPIHCSRHSNHADGISFRVFWNWLWIEFFYGAKRWASWIISIYMFTLTLGAKAHGNPPHSVIHACEHVHNYYVSAEHLNGEALRKELNSLIAGHHSLSYRESKSRSGMPLDFLMLLMLIDQKLHPGWEHLWPRSYGLTHGPSLTDLHNIRPADVNVNSSRGNKYFGECPVGSADCLRPSNKEAAPDTEADAKRWAPPMQVRGDIARALMYMAVRYGVHQPSGGPVLSLSDSPSMEKREMGLLSTLLKWNKIDPPSREEKLRNERICRLYQHNRNPFVDHPEYANLIWKTSISD</sequence>
<accession>A0AAD3S2D6</accession>
<dbReference type="EMBL" id="BSYO01000004">
    <property type="protein sequence ID" value="GMH03157.1"/>
    <property type="molecule type" value="Genomic_DNA"/>
</dbReference>
<keyword evidence="1" id="KW-0540">Nuclease</keyword>
<evidence type="ECO:0000256" key="2">
    <source>
        <dbReference type="ARBA" id="ARBA00022801"/>
    </source>
</evidence>
<proteinExistence type="predicted"/>
<dbReference type="PANTHER" id="PTHR33607:SF2">
    <property type="entry name" value="ENDONUCLEASE-1"/>
    <property type="match status" value="1"/>
</dbReference>
<reference evidence="3" key="1">
    <citation type="submission" date="2023-05" db="EMBL/GenBank/DDBJ databases">
        <title>Nepenthes gracilis genome sequencing.</title>
        <authorList>
            <person name="Fukushima K."/>
        </authorList>
    </citation>
    <scope>NUCLEOTIDE SEQUENCE</scope>
    <source>
        <strain evidence="3">SING2019-196</strain>
    </source>
</reference>
<evidence type="ECO:0000256" key="1">
    <source>
        <dbReference type="ARBA" id="ARBA00022722"/>
    </source>
</evidence>
<comment type="caution">
    <text evidence="3">The sequence shown here is derived from an EMBL/GenBank/DDBJ whole genome shotgun (WGS) entry which is preliminary data.</text>
</comment>
<dbReference type="Proteomes" id="UP001279734">
    <property type="component" value="Unassembled WGS sequence"/>
</dbReference>
<dbReference type="AlphaFoldDB" id="A0AAD3S2D6"/>
<dbReference type="SUPFAM" id="SSF54060">
    <property type="entry name" value="His-Me finger endonucleases"/>
    <property type="match status" value="1"/>
</dbReference>
<dbReference type="GO" id="GO:0016787">
    <property type="term" value="F:hydrolase activity"/>
    <property type="evidence" value="ECO:0007669"/>
    <property type="project" value="UniProtKB-KW"/>
</dbReference>
<dbReference type="InterPro" id="IPR007346">
    <property type="entry name" value="Endonuclease-I"/>
</dbReference>
<keyword evidence="4" id="KW-1185">Reference proteome</keyword>
<protein>
    <submittedName>
        <fullName evidence="3">Uncharacterized protein</fullName>
    </submittedName>
</protein>